<keyword evidence="4 8" id="KW-0186">Copper</keyword>
<dbReference type="GO" id="GO:0005758">
    <property type="term" value="C:mitochondrial intermembrane space"/>
    <property type="evidence" value="ECO:0007669"/>
    <property type="project" value="UniProtKB-SubCell"/>
</dbReference>
<dbReference type="InterPro" id="IPR007745">
    <property type="entry name" value="Cyt_c_oxidase_Cu-chaperone"/>
</dbReference>
<dbReference type="GO" id="GO:0016531">
    <property type="term" value="F:copper chaperone activity"/>
    <property type="evidence" value="ECO:0007669"/>
    <property type="project" value="InterPro"/>
</dbReference>
<dbReference type="InterPro" id="IPR009069">
    <property type="entry name" value="Cys_alpha_HP_mot_SF"/>
</dbReference>
<feature type="compositionally biased region" description="Acidic residues" evidence="9">
    <location>
        <begin position="145"/>
        <end position="156"/>
    </location>
</feature>
<dbReference type="STRING" id="35722.A0A0B7MVG1"/>
<feature type="compositionally biased region" description="Polar residues" evidence="9">
    <location>
        <begin position="64"/>
        <end position="98"/>
    </location>
</feature>
<evidence type="ECO:0000256" key="8">
    <source>
        <dbReference type="PIRSR" id="PIRSR607745-1"/>
    </source>
</evidence>
<evidence type="ECO:0008006" key="12">
    <source>
        <dbReference type="Google" id="ProtNLM"/>
    </source>
</evidence>
<dbReference type="OrthoDB" id="2259008at2759"/>
<proteinExistence type="inferred from homology"/>
<dbReference type="GO" id="GO:0033617">
    <property type="term" value="P:mitochondrial respiratory chain complex IV assembly"/>
    <property type="evidence" value="ECO:0007669"/>
    <property type="project" value="TreeGrafter"/>
</dbReference>
<organism evidence="10 11">
    <name type="scientific">Parasitella parasitica</name>
    <dbReference type="NCBI Taxonomy" id="35722"/>
    <lineage>
        <taxon>Eukaryota</taxon>
        <taxon>Fungi</taxon>
        <taxon>Fungi incertae sedis</taxon>
        <taxon>Mucoromycota</taxon>
        <taxon>Mucoromycotina</taxon>
        <taxon>Mucoromycetes</taxon>
        <taxon>Mucorales</taxon>
        <taxon>Mucorineae</taxon>
        <taxon>Mucoraceae</taxon>
        <taxon>Parasitella</taxon>
    </lineage>
</organism>
<dbReference type="EMBL" id="LN723094">
    <property type="protein sequence ID" value="CEP10061.1"/>
    <property type="molecule type" value="Genomic_DNA"/>
</dbReference>
<evidence type="ECO:0000313" key="11">
    <source>
        <dbReference type="Proteomes" id="UP000054107"/>
    </source>
</evidence>
<evidence type="ECO:0000256" key="9">
    <source>
        <dbReference type="SAM" id="MobiDB-lite"/>
    </source>
</evidence>
<evidence type="ECO:0000256" key="3">
    <source>
        <dbReference type="ARBA" id="ARBA00022723"/>
    </source>
</evidence>
<feature type="region of interest" description="Disordered" evidence="9">
    <location>
        <begin position="27"/>
        <end position="102"/>
    </location>
</feature>
<sequence length="350" mass="38745">MSDIKPMKSNDTSSLSVPIHHSKNVHLIVNNSHLPPTPSSSSSASSYINSVHGKARDLSLKIPGSQQKYGSLSTSTPYLESLSTPERPLTPSQTTISPNDDDEGLYLLWTQQLLREKGFTPSSCRPDFEDYMEKEKNVQSSSTSLEDDDAGDDDSSVSDMSFSSDDDMEDGEDDDDNDRYIAEQRKLLLNSPSPSAFRSHQPSLISRYSTNNYAAEVAEDDHRIADTELDASEPYWVFQSRGEEQDALQSLPKSVTVGHSTFLKGNPYTIVLILFLNLNQFQIMAEPVKTTSTVSGELPIGKDGKPLKPCCACPETKKVRDECIFQNGEESCQDLIQAHLTCMRSLGFKI</sequence>
<protein>
    <recommendedName>
        <fullName evidence="12">Cytochrome c oxidase copper chaperone COX17</fullName>
    </recommendedName>
</protein>
<dbReference type="SUPFAM" id="SSF47072">
    <property type="entry name" value="Cysteine alpha-hairpin motif"/>
    <property type="match status" value="1"/>
</dbReference>
<evidence type="ECO:0000313" key="10">
    <source>
        <dbReference type="EMBL" id="CEP10061.1"/>
    </source>
</evidence>
<dbReference type="GO" id="GO:0005507">
    <property type="term" value="F:copper ion binding"/>
    <property type="evidence" value="ECO:0007669"/>
    <property type="project" value="InterPro"/>
</dbReference>
<accession>A0A0B7MVG1</accession>
<evidence type="ECO:0000256" key="7">
    <source>
        <dbReference type="ARBA" id="ARBA00023186"/>
    </source>
</evidence>
<dbReference type="PANTHER" id="PTHR16719:SF0">
    <property type="entry name" value="CYTOCHROME C OXIDASE COPPER CHAPERONE"/>
    <property type="match status" value="1"/>
</dbReference>
<keyword evidence="7" id="KW-0143">Chaperone</keyword>
<dbReference type="PANTHER" id="PTHR16719">
    <property type="entry name" value="CYTOCHROME C OXIDASE COPPER CHAPERONE"/>
    <property type="match status" value="1"/>
</dbReference>
<dbReference type="Gene3D" id="1.10.287.1130">
    <property type="entry name" value="CytochromE C oxidase copper chaperone"/>
    <property type="match status" value="1"/>
</dbReference>
<dbReference type="Pfam" id="PF05051">
    <property type="entry name" value="COX17"/>
    <property type="match status" value="1"/>
</dbReference>
<evidence type="ECO:0000256" key="2">
    <source>
        <dbReference type="ARBA" id="ARBA00009241"/>
    </source>
</evidence>
<evidence type="ECO:0000256" key="5">
    <source>
        <dbReference type="ARBA" id="ARBA00023128"/>
    </source>
</evidence>
<feature type="binding site" evidence="8">
    <location>
        <position position="310"/>
    </location>
    <ligand>
        <name>Cu cation</name>
        <dbReference type="ChEBI" id="CHEBI:23378"/>
    </ligand>
</feature>
<keyword evidence="11" id="KW-1185">Reference proteome</keyword>
<feature type="compositionally biased region" description="Low complexity" evidence="9">
    <location>
        <begin position="30"/>
        <end position="50"/>
    </location>
</feature>
<evidence type="ECO:0000256" key="1">
    <source>
        <dbReference type="ARBA" id="ARBA00004569"/>
    </source>
</evidence>
<keyword evidence="5" id="KW-0496">Mitochondrion</keyword>
<feature type="region of interest" description="Disordered" evidence="9">
    <location>
        <begin position="134"/>
        <end position="176"/>
    </location>
</feature>
<dbReference type="PROSITE" id="PS51808">
    <property type="entry name" value="CHCH"/>
    <property type="match status" value="1"/>
</dbReference>
<feature type="binding site" evidence="8">
    <location>
        <position position="311"/>
    </location>
    <ligand>
        <name>Cu cation</name>
        <dbReference type="ChEBI" id="CHEBI:23378"/>
    </ligand>
</feature>
<dbReference type="Proteomes" id="UP000054107">
    <property type="component" value="Unassembled WGS sequence"/>
</dbReference>
<comment type="subcellular location">
    <subcellularLocation>
        <location evidence="1">Mitochondrion intermembrane space</location>
    </subcellularLocation>
</comment>
<name>A0A0B7MVG1_9FUNG</name>
<gene>
    <name evidence="10" type="primary">PARPA_03680.1 scaffold 9273</name>
</gene>
<reference evidence="10 11" key="1">
    <citation type="submission" date="2014-09" db="EMBL/GenBank/DDBJ databases">
        <authorList>
            <person name="Ellenberger Sabrina"/>
        </authorList>
    </citation>
    <scope>NUCLEOTIDE SEQUENCE [LARGE SCALE GENOMIC DNA]</scope>
    <source>
        <strain evidence="10 11">CBS 412.66</strain>
    </source>
</reference>
<dbReference type="AlphaFoldDB" id="A0A0B7MVG1"/>
<evidence type="ECO:0000256" key="4">
    <source>
        <dbReference type="ARBA" id="ARBA00023008"/>
    </source>
</evidence>
<evidence type="ECO:0000256" key="6">
    <source>
        <dbReference type="ARBA" id="ARBA00023157"/>
    </source>
</evidence>
<keyword evidence="6" id="KW-1015">Disulfide bond</keyword>
<comment type="similarity">
    <text evidence="2">Belongs to the COX17 family.</text>
</comment>
<feature type="compositionally biased region" description="Acidic residues" evidence="9">
    <location>
        <begin position="164"/>
        <end position="176"/>
    </location>
</feature>
<keyword evidence="3 8" id="KW-0479">Metal-binding</keyword>